<keyword evidence="4" id="KW-0206">Cytoskeleton</keyword>
<evidence type="ECO:0000259" key="8">
    <source>
        <dbReference type="PROSITE" id="PS50102"/>
    </source>
</evidence>
<dbReference type="CDD" id="cd00590">
    <property type="entry name" value="RRM_SF"/>
    <property type="match status" value="3"/>
</dbReference>
<feature type="compositionally biased region" description="Basic and acidic residues" evidence="7">
    <location>
        <begin position="587"/>
        <end position="598"/>
    </location>
</feature>
<evidence type="ECO:0000313" key="9">
    <source>
        <dbReference type="EMBL" id="CAH3029758.1"/>
    </source>
</evidence>
<dbReference type="Pfam" id="PF00076">
    <property type="entry name" value="RRM_1"/>
    <property type="match status" value="1"/>
</dbReference>
<proteinExistence type="predicted"/>
<feature type="region of interest" description="Disordered" evidence="7">
    <location>
        <begin position="968"/>
        <end position="1013"/>
    </location>
</feature>
<comment type="subcellular location">
    <subcellularLocation>
        <location evidence="2">Cytoplasm</location>
        <location evidence="2">Cytoskeleton</location>
    </subcellularLocation>
    <subcellularLocation>
        <location evidence="1">Nucleus</location>
    </subcellularLocation>
</comment>
<name>A0ABN8MJ72_9CNID</name>
<dbReference type="Proteomes" id="UP001159427">
    <property type="component" value="Unassembled WGS sequence"/>
</dbReference>
<dbReference type="EMBL" id="CALNXI010000590">
    <property type="protein sequence ID" value="CAH3029758.1"/>
    <property type="molecule type" value="Genomic_DNA"/>
</dbReference>
<feature type="region of interest" description="Disordered" evidence="7">
    <location>
        <begin position="583"/>
        <end position="641"/>
    </location>
</feature>
<gene>
    <name evidence="9" type="ORF">PEVE_00036725</name>
</gene>
<dbReference type="InterPro" id="IPR035979">
    <property type="entry name" value="RBD_domain_sf"/>
</dbReference>
<evidence type="ECO:0000256" key="6">
    <source>
        <dbReference type="PROSITE-ProRule" id="PRU00176"/>
    </source>
</evidence>
<feature type="region of interest" description="Disordered" evidence="7">
    <location>
        <begin position="870"/>
        <end position="902"/>
    </location>
</feature>
<feature type="domain" description="RRM" evidence="8">
    <location>
        <begin position="63"/>
        <end position="144"/>
    </location>
</feature>
<evidence type="ECO:0000256" key="3">
    <source>
        <dbReference type="ARBA" id="ARBA00022490"/>
    </source>
</evidence>
<keyword evidence="6" id="KW-0694">RNA-binding</keyword>
<organism evidence="9 10">
    <name type="scientific">Porites evermanni</name>
    <dbReference type="NCBI Taxonomy" id="104178"/>
    <lineage>
        <taxon>Eukaryota</taxon>
        <taxon>Metazoa</taxon>
        <taxon>Cnidaria</taxon>
        <taxon>Anthozoa</taxon>
        <taxon>Hexacorallia</taxon>
        <taxon>Scleractinia</taxon>
        <taxon>Fungiina</taxon>
        <taxon>Poritidae</taxon>
        <taxon>Porites</taxon>
    </lineage>
</organism>
<dbReference type="Pfam" id="PF13925">
    <property type="entry name" value="Katanin_con80"/>
    <property type="match status" value="1"/>
</dbReference>
<evidence type="ECO:0000313" key="10">
    <source>
        <dbReference type="Proteomes" id="UP001159427"/>
    </source>
</evidence>
<evidence type="ECO:0000256" key="4">
    <source>
        <dbReference type="ARBA" id="ARBA00023212"/>
    </source>
</evidence>
<keyword evidence="5" id="KW-0539">Nucleus</keyword>
<protein>
    <recommendedName>
        <fullName evidence="8">RRM domain-containing protein</fullName>
    </recommendedName>
</protein>
<dbReference type="Gene3D" id="3.30.70.330">
    <property type="match status" value="3"/>
</dbReference>
<dbReference type="PROSITE" id="PS50102">
    <property type="entry name" value="RRM"/>
    <property type="match status" value="3"/>
</dbReference>
<dbReference type="PANTHER" id="PTHR48033">
    <property type="entry name" value="RNA-BINDING (RRM/RBD/RNP MOTIFS) FAMILY PROTEIN"/>
    <property type="match status" value="1"/>
</dbReference>
<evidence type="ECO:0000256" key="2">
    <source>
        <dbReference type="ARBA" id="ARBA00004245"/>
    </source>
</evidence>
<feature type="compositionally biased region" description="Basic and acidic residues" evidence="7">
    <location>
        <begin position="610"/>
        <end position="621"/>
    </location>
</feature>
<feature type="domain" description="RRM" evidence="8">
    <location>
        <begin position="156"/>
        <end position="238"/>
    </location>
</feature>
<evidence type="ECO:0000256" key="5">
    <source>
        <dbReference type="ARBA" id="ARBA00023242"/>
    </source>
</evidence>
<feature type="compositionally biased region" description="Basic and acidic residues" evidence="7">
    <location>
        <begin position="1061"/>
        <end position="1076"/>
    </location>
</feature>
<feature type="domain" description="RRM" evidence="8">
    <location>
        <begin position="245"/>
        <end position="327"/>
    </location>
</feature>
<reference evidence="9 10" key="1">
    <citation type="submission" date="2022-05" db="EMBL/GenBank/DDBJ databases">
        <authorList>
            <consortium name="Genoscope - CEA"/>
            <person name="William W."/>
        </authorList>
    </citation>
    <scope>NUCLEOTIDE SEQUENCE [LARGE SCALE GENOMIC DNA]</scope>
</reference>
<dbReference type="InterPro" id="IPR012677">
    <property type="entry name" value="Nucleotide-bd_a/b_plait_sf"/>
</dbReference>
<comment type="caution">
    <text evidence="9">The sequence shown here is derived from an EMBL/GenBank/DDBJ whole genome shotgun (WGS) entry which is preliminary data.</text>
</comment>
<dbReference type="SMART" id="SM00360">
    <property type="entry name" value="RRM"/>
    <property type="match status" value="4"/>
</dbReference>
<evidence type="ECO:0000256" key="7">
    <source>
        <dbReference type="SAM" id="MobiDB-lite"/>
    </source>
</evidence>
<dbReference type="InterPro" id="IPR000504">
    <property type="entry name" value="RRM_dom"/>
</dbReference>
<dbReference type="PANTHER" id="PTHR48033:SF10">
    <property type="entry name" value="RNA-BINDING PROTEIN SQUID"/>
    <property type="match status" value="1"/>
</dbReference>
<sequence length="1300" mass="147460">MALFVLRSTSANSVFCRTGPSFLPLLRSLKVHNVFSTSADLSDVQSPGHEEKRDLRTVDTSIRRLHVGNLLKGKDYTTEDTVFKYFSQYGEIEKLQYFRHKLTNFPRGFAFVTFRDAKSAQKVLARADSHIIDGHNVTIDIPLKMAKPAERQKKELTVLVNKISKNVCRKEIEDHFSQFGEVNKVFLAHKDPKDENVCSYYVMFRSLSAVKKALEQPTQKIAYQDIDAQVMEFPRKTKEFSGKTKCISITSVPDDLTVENLRDYFEKFGIVECVDFIVHGGNASYSFDKDANVAFVRFPHEDIVDGILENKFHIINGSEVKVSRYHDPSNLASARLRELKLSVEGLPLATRPTAVQEYFEKTFGVVPNGVFLNQHRVLVDRKLICIVRFSDKREVERVLKEQRGTFHGHPLYFRRLVWKKEENIAGDETNGDGLHLNLQIREMCKKYHKPHGPALATLNVTIKNGRPAKQCKELLGFLKDQVLPKTLKLINLKKIKDMKDEEKNELGANWLSCIRPGKTRKRKEETRINLSRGLQTSRGYCSDTENSTQECREQSNLLGIEAQSQVSKAGILATPVLSRPQFLRKTSANEKEKRKGQDKSMPVKCSLTRKGKEKEKRKSDTNEQNPDFESNLIRPLHTKNCQERRKHGVNLVSCKSEKDESSYRVDPKCVQSNQPEWYSSSDVSASDSFVGFYLSKKSTEENDSSKVGNRDSSNLSGSDSFSIEPFGAHEARSLQTFATTIVGKICEVAFSRCVKETAKDIAVKFVAEIVLKAKNKLVQKETVNWCYEDLNGNMRQEEVKSPSFSKVWKYSRSFPTEISFESLKTNDSLLLDKDSDMCSRSKEDADAGSKNDSQFEEFLERTLLDSLESSYEGGSMQSGSHSSDELNELKSQNKGGDFILGKGHEYHSSDNELFRHHSLVNTENNIQRSNDVSSGFGIHMVTYEQALQERDENLALINQTLQLGSRALHGNSKGKENTNKTQTDVKMCPDRTPSEDFNDFNPKDSEEDPNVPSKMFGSVVSNIDLTKTGRLIADEKSSFSNEPSFLRRFLYKRTVSESQASERKHWSPLETQERNLRSSHSSTLSCNTMTKQFRSSSCPVVSEDDVLFENMLSDHRDVYDSLSRRTWIILHVHELWNGGKPIDAIKACINLTGMTNVEQETSLYSQEARDYALFLNILQQLPSSCSMWSLDLFVLVLPKLKGFISAQHHASHVEMASGIIHVVLKKVAVIIRRTSKANKNKDKEMKVKACTDELKEIKDMTTEVLHVVKSTNRSNPGDPGSMISVLKELQLALGTFFEQL</sequence>
<feature type="region of interest" description="Disordered" evidence="7">
    <location>
        <begin position="1061"/>
        <end position="1081"/>
    </location>
</feature>
<evidence type="ECO:0000256" key="1">
    <source>
        <dbReference type="ARBA" id="ARBA00004123"/>
    </source>
</evidence>
<keyword evidence="3" id="KW-0963">Cytoplasm</keyword>
<dbReference type="SUPFAM" id="SSF54928">
    <property type="entry name" value="RNA-binding domain, RBD"/>
    <property type="match status" value="2"/>
</dbReference>
<keyword evidence="10" id="KW-1185">Reference proteome</keyword>
<accession>A0ABN8MJ72</accession>
<dbReference type="InterPro" id="IPR028021">
    <property type="entry name" value="Katanin_C-terminal"/>
</dbReference>